<keyword evidence="3" id="KW-1185">Reference proteome</keyword>
<reference evidence="2" key="1">
    <citation type="submission" date="2022-11" db="EMBL/GenBank/DDBJ databases">
        <authorList>
            <person name="Petersen C."/>
        </authorList>
    </citation>
    <scope>NUCLEOTIDE SEQUENCE</scope>
    <source>
        <strain evidence="2">IBT 22155</strain>
    </source>
</reference>
<dbReference type="InterPro" id="IPR045875">
    <property type="entry name" value="NTF2"/>
</dbReference>
<dbReference type="OrthoDB" id="25408at2759"/>
<dbReference type="Proteomes" id="UP001149079">
    <property type="component" value="Unassembled WGS sequence"/>
</dbReference>
<dbReference type="AlphaFoldDB" id="A0A9W9HAR4"/>
<dbReference type="GO" id="GO:0006913">
    <property type="term" value="P:nucleocytoplasmic transport"/>
    <property type="evidence" value="ECO:0007669"/>
    <property type="project" value="InterPro"/>
</dbReference>
<proteinExistence type="predicted"/>
<dbReference type="EMBL" id="JAPQKL010000002">
    <property type="protein sequence ID" value="KAJ5142915.1"/>
    <property type="molecule type" value="Genomic_DNA"/>
</dbReference>
<dbReference type="PANTHER" id="PTHR12612">
    <property type="entry name" value="NUCLEAR TRANSPORT FACTOR 2"/>
    <property type="match status" value="1"/>
</dbReference>
<dbReference type="SUPFAM" id="SSF54427">
    <property type="entry name" value="NTF2-like"/>
    <property type="match status" value="1"/>
</dbReference>
<dbReference type="Pfam" id="PF02136">
    <property type="entry name" value="NTF2"/>
    <property type="match status" value="1"/>
</dbReference>
<dbReference type="InterPro" id="IPR032710">
    <property type="entry name" value="NTF2-like_dom_sf"/>
</dbReference>
<evidence type="ECO:0000259" key="1">
    <source>
        <dbReference type="PROSITE" id="PS50177"/>
    </source>
</evidence>
<gene>
    <name evidence="2" type="ORF">N7515_001702</name>
</gene>
<protein>
    <submittedName>
        <fullName evidence="2">Nuclear transport factor 2 Eukaryote</fullName>
    </submittedName>
</protein>
<reference evidence="2" key="2">
    <citation type="journal article" date="2023" name="IMA Fungus">
        <title>Comparative genomic study of the Penicillium genus elucidates a diverse pangenome and 15 lateral gene transfer events.</title>
        <authorList>
            <person name="Petersen C."/>
            <person name="Sorensen T."/>
            <person name="Nielsen M.R."/>
            <person name="Sondergaard T.E."/>
            <person name="Sorensen J.L."/>
            <person name="Fitzpatrick D.A."/>
            <person name="Frisvad J.C."/>
            <person name="Nielsen K.L."/>
        </authorList>
    </citation>
    <scope>NUCLEOTIDE SEQUENCE</scope>
    <source>
        <strain evidence="2">IBT 22155</strain>
    </source>
</reference>
<name>A0A9W9HAR4_9EURO</name>
<dbReference type="GeneID" id="81401616"/>
<comment type="caution">
    <text evidence="2">The sequence shown here is derived from an EMBL/GenBank/DDBJ whole genome shotgun (WGS) entry which is preliminary data.</text>
</comment>
<dbReference type="InterPro" id="IPR018222">
    <property type="entry name" value="Nuclear_transport_factor_2_euk"/>
</dbReference>
<organism evidence="2 3">
    <name type="scientific">Penicillium bovifimosum</name>
    <dbReference type="NCBI Taxonomy" id="126998"/>
    <lineage>
        <taxon>Eukaryota</taxon>
        <taxon>Fungi</taxon>
        <taxon>Dikarya</taxon>
        <taxon>Ascomycota</taxon>
        <taxon>Pezizomycotina</taxon>
        <taxon>Eurotiomycetes</taxon>
        <taxon>Eurotiomycetidae</taxon>
        <taxon>Eurotiales</taxon>
        <taxon>Aspergillaceae</taxon>
        <taxon>Penicillium</taxon>
    </lineage>
</organism>
<evidence type="ECO:0000313" key="3">
    <source>
        <dbReference type="Proteomes" id="UP001149079"/>
    </source>
</evidence>
<dbReference type="RefSeq" id="XP_056524559.1">
    <property type="nucleotide sequence ID" value="XM_056662446.1"/>
</dbReference>
<feature type="domain" description="NTF2" evidence="1">
    <location>
        <begin position="16"/>
        <end position="159"/>
    </location>
</feature>
<dbReference type="Gene3D" id="3.10.450.50">
    <property type="match status" value="1"/>
</dbReference>
<dbReference type="InterPro" id="IPR002075">
    <property type="entry name" value="NTF2_dom"/>
</dbReference>
<dbReference type="PROSITE" id="PS50177">
    <property type="entry name" value="NTF2_DOMAIN"/>
    <property type="match status" value="1"/>
</dbReference>
<evidence type="ECO:0000313" key="2">
    <source>
        <dbReference type="EMBL" id="KAJ5142915.1"/>
    </source>
</evidence>
<accession>A0A9W9HAR4</accession>
<sequence length="161" mass="18040">MAAVSEDTWTKVSTEATTEFVKTYYPALGSNRQSLGSYYSLEPTTILFNGNGVVDGAAVQEIFMNQMSPAHYEVQSYDCQIINRAYPTRLPNGELKPKSEMGVKDMSLLVVVSGFVRYGEGRDQPQRGFSETFVLIPNPSAERARGRKDWLIQSQNFRLVV</sequence>